<dbReference type="CDD" id="cd16657">
    <property type="entry name" value="RING-Ubox_UBE4A"/>
    <property type="match status" value="1"/>
</dbReference>
<reference evidence="12 13" key="1">
    <citation type="journal article" date="2010" name="Nat. Biotechnol.">
        <title>Genome sequence of the model mushroom Schizophyllum commune.</title>
        <authorList>
            <person name="Ohm R.A."/>
            <person name="de Jong J.F."/>
            <person name="Lugones L.G."/>
            <person name="Aerts A."/>
            <person name="Kothe E."/>
            <person name="Stajich J.E."/>
            <person name="de Vries R.P."/>
            <person name="Record E."/>
            <person name="Levasseur A."/>
            <person name="Baker S.E."/>
            <person name="Bartholomew K.A."/>
            <person name="Coutinho P.M."/>
            <person name="Erdmann S."/>
            <person name="Fowler T.J."/>
            <person name="Gathman A.C."/>
            <person name="Lombard V."/>
            <person name="Henrissat B."/>
            <person name="Knabe N."/>
            <person name="Kuees U."/>
            <person name="Lilly W.W."/>
            <person name="Lindquist E."/>
            <person name="Lucas S."/>
            <person name="Magnuson J.K."/>
            <person name="Piumi F."/>
            <person name="Raudaskoski M."/>
            <person name="Salamov A."/>
            <person name="Schmutz J."/>
            <person name="Schwarze F.W.M.R."/>
            <person name="vanKuyk P.A."/>
            <person name="Horton J.S."/>
            <person name="Grigoriev I.V."/>
            <person name="Woesten H.A.B."/>
        </authorList>
    </citation>
    <scope>NUCLEOTIDE SEQUENCE [LARGE SCALE GENOMIC DNA]</scope>
    <source>
        <strain evidence="13">H4-8 / FGSC 9210</strain>
    </source>
</reference>
<name>D8PX83_SCHCM</name>
<dbReference type="SMART" id="SM00504">
    <property type="entry name" value="Ubox"/>
    <property type="match status" value="1"/>
</dbReference>
<dbReference type="SUPFAM" id="SSF57850">
    <property type="entry name" value="RING/U-box"/>
    <property type="match status" value="1"/>
</dbReference>
<dbReference type="InterPro" id="IPR045132">
    <property type="entry name" value="UBE4"/>
</dbReference>
<dbReference type="PROSITE" id="PS51698">
    <property type="entry name" value="U_BOX"/>
    <property type="match status" value="1"/>
</dbReference>
<dbReference type="AlphaFoldDB" id="D8PX83"/>
<dbReference type="InterPro" id="IPR003613">
    <property type="entry name" value="Ubox_domain"/>
</dbReference>
<dbReference type="HOGENOM" id="CLU_003224_2_1_1"/>
<dbReference type="OMA" id="SNAFMTN"/>
<evidence type="ECO:0000256" key="4">
    <source>
        <dbReference type="ARBA" id="ARBA00004906"/>
    </source>
</evidence>
<dbReference type="FunCoup" id="D8PX83">
    <property type="interactions" value="963"/>
</dbReference>
<proteinExistence type="inferred from homology"/>
<dbReference type="InParanoid" id="D8PX83"/>
<gene>
    <name evidence="12" type="ORF">SCHCODRAFT_52396</name>
</gene>
<dbReference type="GeneID" id="9585652"/>
<dbReference type="EMBL" id="GL377304">
    <property type="protein sequence ID" value="EFI99627.1"/>
    <property type="molecule type" value="Genomic_DNA"/>
</dbReference>
<feature type="domain" description="U-box" evidence="11">
    <location>
        <begin position="925"/>
        <end position="999"/>
    </location>
</feature>
<dbReference type="VEuPathDB" id="FungiDB:SCHCODRAFT_02493509"/>
<evidence type="ECO:0000256" key="1">
    <source>
        <dbReference type="ARBA" id="ARBA00000900"/>
    </source>
</evidence>
<dbReference type="Gene3D" id="3.30.40.10">
    <property type="entry name" value="Zinc/RING finger domain, C3HC4 (zinc finger)"/>
    <property type="match status" value="1"/>
</dbReference>
<evidence type="ECO:0000256" key="6">
    <source>
        <dbReference type="ARBA" id="ARBA00012483"/>
    </source>
</evidence>
<accession>D8PX83</accession>
<keyword evidence="9" id="KW-0833">Ubl conjugation pathway</keyword>
<dbReference type="OrthoDB" id="20295at2759"/>
<dbReference type="PANTHER" id="PTHR13931:SF2">
    <property type="entry name" value="UBIQUITIN CONJUGATION FACTOR E4 B"/>
    <property type="match status" value="1"/>
</dbReference>
<comment type="catalytic activity">
    <reaction evidence="1">
        <text>S-ubiquitinyl-[E2 ubiquitin-conjugating enzyme]-L-cysteine + [acceptor protein]-L-lysine = [E2 ubiquitin-conjugating enzyme]-L-cysteine + N(6)-ubiquitinyl-[acceptor protein]-L-lysine.</text>
        <dbReference type="EC" id="2.3.2.27"/>
    </reaction>
</comment>
<comment type="subcellular location">
    <subcellularLocation>
        <location evidence="3">Cytoplasm</location>
    </subcellularLocation>
    <subcellularLocation>
        <location evidence="2">Nucleus</location>
    </subcellularLocation>
</comment>
<dbReference type="Proteomes" id="UP000007431">
    <property type="component" value="Unassembled WGS sequence"/>
</dbReference>
<dbReference type="GO" id="GO:0005737">
    <property type="term" value="C:cytoplasm"/>
    <property type="evidence" value="ECO:0007669"/>
    <property type="project" value="UniProtKB-SubCell"/>
</dbReference>
<dbReference type="GO" id="GO:0000151">
    <property type="term" value="C:ubiquitin ligase complex"/>
    <property type="evidence" value="ECO:0007669"/>
    <property type="project" value="InterPro"/>
</dbReference>
<comment type="pathway">
    <text evidence="4">Protein modification; protein ubiquitination.</text>
</comment>
<dbReference type="InterPro" id="IPR019474">
    <property type="entry name" value="Ub_conjug_fac_E4_core"/>
</dbReference>
<evidence type="ECO:0000256" key="2">
    <source>
        <dbReference type="ARBA" id="ARBA00004123"/>
    </source>
</evidence>
<dbReference type="FunFam" id="3.30.40.10:FF:000055">
    <property type="entry name" value="Ubiquitin conjugation factor e4 a"/>
    <property type="match status" value="1"/>
</dbReference>
<dbReference type="GO" id="GO:0036503">
    <property type="term" value="P:ERAD pathway"/>
    <property type="evidence" value="ECO:0007669"/>
    <property type="project" value="InterPro"/>
</dbReference>
<dbReference type="GO" id="GO:0005634">
    <property type="term" value="C:nucleus"/>
    <property type="evidence" value="ECO:0007669"/>
    <property type="project" value="UniProtKB-SubCell"/>
</dbReference>
<evidence type="ECO:0000256" key="8">
    <source>
        <dbReference type="ARBA" id="ARBA00022679"/>
    </source>
</evidence>
<dbReference type="GO" id="GO:0000209">
    <property type="term" value="P:protein polyubiquitination"/>
    <property type="evidence" value="ECO:0007669"/>
    <property type="project" value="TreeGrafter"/>
</dbReference>
<keyword evidence="10" id="KW-0539">Nucleus</keyword>
<evidence type="ECO:0000256" key="7">
    <source>
        <dbReference type="ARBA" id="ARBA00022490"/>
    </source>
</evidence>
<dbReference type="PANTHER" id="PTHR13931">
    <property type="entry name" value="UBIQUITINATION FACTOR E4"/>
    <property type="match status" value="1"/>
</dbReference>
<dbReference type="EC" id="2.3.2.27" evidence="6"/>
<evidence type="ECO:0000259" key="11">
    <source>
        <dbReference type="PROSITE" id="PS51698"/>
    </source>
</evidence>
<evidence type="ECO:0000313" key="13">
    <source>
        <dbReference type="Proteomes" id="UP000007431"/>
    </source>
</evidence>
<evidence type="ECO:0000256" key="9">
    <source>
        <dbReference type="ARBA" id="ARBA00022786"/>
    </source>
</evidence>
<dbReference type="STRING" id="578458.D8PX83"/>
<dbReference type="InterPro" id="IPR013083">
    <property type="entry name" value="Znf_RING/FYVE/PHD"/>
</dbReference>
<dbReference type="eggNOG" id="KOG2042">
    <property type="taxonomic scope" value="Eukaryota"/>
</dbReference>
<dbReference type="RefSeq" id="XP_003034530.1">
    <property type="nucleotide sequence ID" value="XM_003034484.1"/>
</dbReference>
<keyword evidence="8" id="KW-0808">Transferase</keyword>
<keyword evidence="7" id="KW-0963">Cytoplasm</keyword>
<dbReference type="KEGG" id="scm:SCHCO_02493509"/>
<dbReference type="Pfam" id="PF10408">
    <property type="entry name" value="Ufd2P_core"/>
    <property type="match status" value="1"/>
</dbReference>
<evidence type="ECO:0000313" key="12">
    <source>
        <dbReference type="EMBL" id="EFI99627.1"/>
    </source>
</evidence>
<dbReference type="GO" id="GO:0006511">
    <property type="term" value="P:ubiquitin-dependent protein catabolic process"/>
    <property type="evidence" value="ECO:0007669"/>
    <property type="project" value="InterPro"/>
</dbReference>
<comment type="similarity">
    <text evidence="5">Belongs to the ubiquitin conjugation factor E4 family.</text>
</comment>
<dbReference type="Pfam" id="PF04564">
    <property type="entry name" value="U-box"/>
    <property type="match status" value="1"/>
</dbReference>
<evidence type="ECO:0000256" key="5">
    <source>
        <dbReference type="ARBA" id="ARBA00007434"/>
    </source>
</evidence>
<organism evidence="13">
    <name type="scientific">Schizophyllum commune (strain H4-8 / FGSC 9210)</name>
    <name type="common">Split gill fungus</name>
    <dbReference type="NCBI Taxonomy" id="578458"/>
    <lineage>
        <taxon>Eukaryota</taxon>
        <taxon>Fungi</taxon>
        <taxon>Dikarya</taxon>
        <taxon>Basidiomycota</taxon>
        <taxon>Agaricomycotina</taxon>
        <taxon>Agaricomycetes</taxon>
        <taxon>Agaricomycetidae</taxon>
        <taxon>Agaricales</taxon>
        <taxon>Schizophyllaceae</taxon>
        <taxon>Schizophyllum</taxon>
    </lineage>
</organism>
<dbReference type="UniPathway" id="UPA00143"/>
<keyword evidence="13" id="KW-1185">Reference proteome</keyword>
<protein>
    <recommendedName>
        <fullName evidence="6">RING-type E3 ubiquitin transferase</fullName>
        <ecNumber evidence="6">2.3.2.27</ecNumber>
    </recommendedName>
</protein>
<dbReference type="GO" id="GO:0034450">
    <property type="term" value="F:ubiquitin-ubiquitin ligase activity"/>
    <property type="evidence" value="ECO:0007669"/>
    <property type="project" value="InterPro"/>
</dbReference>
<evidence type="ECO:0000256" key="3">
    <source>
        <dbReference type="ARBA" id="ARBA00004496"/>
    </source>
</evidence>
<evidence type="ECO:0000256" key="10">
    <source>
        <dbReference type="ARBA" id="ARBA00023242"/>
    </source>
</evidence>
<sequence>MAPPLNLEQWEHKAVGEIFRVTLDRAAAEASGYDIVWLKYLDQELRSEDPSLTNIRLSTDIVDRLLIARLELDPQSMTDDLDYLPVLTSLPPEQTIFEYLVGCWKRQNQIRSALLKKGYPPTDTQKGVEKLDKIKDLVISYAGLTLQEPEMFPQPSNKPIGPIELVNPLLSLSAFTTPLGSSPQSGSLSASDVEPFLHDLARRFEPDNEIDGVLGPVVKLLAYHPSLAQPEGIAGADATWRGVIGGLEALVSVKPIAVMITRLDEFIPENATAPTFERLALLGPVSRLNVFGTDWPSVARTYFSDPDKRSRADLDSSFASLRGTLNGYQTSLFAIYNALVRASPVAREAVLKYFARVVKLNLRRAGMQVDPATVSSDSFMVNIQTVLLRFADPFMDATYSKMDKIDPLYLARSDRLDLHDETRIKATSEEAKAWEDQQKGANAPAPNFISEIFFLSIAMCHYGLLKTVDSYNEMHKHISEYQRQLDQIQGDGSWMGTPNQARTQQAIDQGKIELGKLKSHQMTFAAQLLDPELLLRHLGFTNFLSTWVIRQVDPLKTHPNPLVELPLPQEVPMSFRVLPEYIIEDIVDHYHFVTQDARDKFDVAGKNELLMFVLTFLTSTWYIKNPFLKSKINDTLFMGLWGYGRERGGVLGQLLNSHPKALKHLIPALMHFYIEVEQTGASSQFYDKFSERSIAYVLKYIWDNPVHREALNIEATKIDKFVRFVNLMINDVTYLMDESLSEMTQIHTIQVEMDNQAAWNAQPQQYRREREGTLRSLERQASSYAALSRSTVELLKLFTAETKAPFMMPEIVDRLAAMLDYNLNALIGPRYQELRVRDPEKLSFNPRQLLSDIIQIFINLSDQPEFVRAVANDGRSYSKELFMRAAAKAVQRTLKTEQEVQVLYAFVEKVEEARTTIEAEDDLGEVPDEFLDPLMYTVMRDPVMLPSSRTIIDRPTIKSHLLSDSKDPFNRMPLTIEDVIEQPELKARIENFLSERRNKAKAPKATEDHAMDTS</sequence>